<name>A0AAU9ILZ2_9CILI</name>
<dbReference type="EMBL" id="CAJZBQ010000005">
    <property type="protein sequence ID" value="CAG9312194.1"/>
    <property type="molecule type" value="Genomic_DNA"/>
</dbReference>
<protein>
    <recommendedName>
        <fullName evidence="3">CCT domain-containing protein</fullName>
    </recommendedName>
</protein>
<dbReference type="Proteomes" id="UP001162131">
    <property type="component" value="Unassembled WGS sequence"/>
</dbReference>
<reference evidence="4" key="1">
    <citation type="submission" date="2021-09" db="EMBL/GenBank/DDBJ databases">
        <authorList>
            <consortium name="AG Swart"/>
            <person name="Singh M."/>
            <person name="Singh A."/>
            <person name="Seah K."/>
            <person name="Emmerich C."/>
        </authorList>
    </citation>
    <scope>NUCLEOTIDE SEQUENCE</scope>
    <source>
        <strain evidence="4">ATCC30299</strain>
    </source>
</reference>
<evidence type="ECO:0000256" key="2">
    <source>
        <dbReference type="ARBA" id="ARBA00023242"/>
    </source>
</evidence>
<dbReference type="PANTHER" id="PTHR31319">
    <property type="entry name" value="ZINC FINGER PROTEIN CONSTANS-LIKE 4"/>
    <property type="match status" value="1"/>
</dbReference>
<dbReference type="InterPro" id="IPR010402">
    <property type="entry name" value="CCT_domain"/>
</dbReference>
<dbReference type="GO" id="GO:0005634">
    <property type="term" value="C:nucleus"/>
    <property type="evidence" value="ECO:0007669"/>
    <property type="project" value="UniProtKB-SubCell"/>
</dbReference>
<organism evidence="4 5">
    <name type="scientific">Blepharisma stoltei</name>
    <dbReference type="NCBI Taxonomy" id="1481888"/>
    <lineage>
        <taxon>Eukaryota</taxon>
        <taxon>Sar</taxon>
        <taxon>Alveolata</taxon>
        <taxon>Ciliophora</taxon>
        <taxon>Postciliodesmatophora</taxon>
        <taxon>Heterotrichea</taxon>
        <taxon>Heterotrichida</taxon>
        <taxon>Blepharismidae</taxon>
        <taxon>Blepharisma</taxon>
    </lineage>
</organism>
<dbReference type="PROSITE" id="PS51017">
    <property type="entry name" value="CCT"/>
    <property type="match status" value="1"/>
</dbReference>
<evidence type="ECO:0000256" key="1">
    <source>
        <dbReference type="ARBA" id="ARBA00004123"/>
    </source>
</evidence>
<dbReference type="PANTHER" id="PTHR31319:SF77">
    <property type="entry name" value="ZINC FINGER PROTEIN CONSTANS-LIKE 4"/>
    <property type="match status" value="1"/>
</dbReference>
<comment type="caution">
    <text evidence="4">The sequence shown here is derived from an EMBL/GenBank/DDBJ whole genome shotgun (WGS) entry which is preliminary data.</text>
</comment>
<evidence type="ECO:0000259" key="3">
    <source>
        <dbReference type="PROSITE" id="PS51017"/>
    </source>
</evidence>
<accession>A0AAU9ILZ2</accession>
<dbReference type="Pfam" id="PF06203">
    <property type="entry name" value="CCT"/>
    <property type="match status" value="1"/>
</dbReference>
<feature type="domain" description="CCT" evidence="3">
    <location>
        <begin position="110"/>
        <end position="152"/>
    </location>
</feature>
<comment type="subcellular location">
    <subcellularLocation>
        <location evidence="1">Nucleus</location>
    </subcellularLocation>
</comment>
<evidence type="ECO:0000313" key="5">
    <source>
        <dbReference type="Proteomes" id="UP001162131"/>
    </source>
</evidence>
<keyword evidence="5" id="KW-1185">Reference proteome</keyword>
<evidence type="ECO:0000313" key="4">
    <source>
        <dbReference type="EMBL" id="CAG9312194.1"/>
    </source>
</evidence>
<sequence length="162" mass="18891">MYLSAWEANQTDFEQNLLDFDISLIEKRERSSSFVDLLSSSTCSNIDDFSFDPFDFECKSQPKEPSFNSSLSPHIIDDYVNVEVPKLPIAFQILVPTTMKRIGTLSPEERKLKILRYQEKKKRRQWGKKISYDCRKRVADRRIRVKGRFIGKTQAAPMTNSD</sequence>
<keyword evidence="2" id="KW-0539">Nucleus</keyword>
<dbReference type="InterPro" id="IPR045281">
    <property type="entry name" value="CONSTANS-like"/>
</dbReference>
<dbReference type="AlphaFoldDB" id="A0AAU9ILZ2"/>
<proteinExistence type="predicted"/>
<gene>
    <name evidence="4" type="ORF">BSTOLATCC_MIC5438</name>
</gene>